<proteinExistence type="predicted"/>
<dbReference type="Gramene" id="TraesCAD_scaffold_029647_01G000100.1">
    <property type="protein sequence ID" value="TraesCAD_scaffold_029647_01G000100.1"/>
    <property type="gene ID" value="TraesCAD_scaffold_029647_01G000100"/>
</dbReference>
<dbReference type="InterPro" id="IPR012438">
    <property type="entry name" value="DUF1639"/>
</dbReference>
<keyword evidence="3" id="KW-1185">Reference proteome</keyword>
<feature type="compositionally biased region" description="Low complexity" evidence="1">
    <location>
        <begin position="1"/>
        <end position="14"/>
    </location>
</feature>
<dbReference type="PANTHER" id="PTHR33130">
    <property type="entry name" value="PUTATIVE (DUF1639)-RELATED"/>
    <property type="match status" value="1"/>
</dbReference>
<dbReference type="Gramene" id="TraesNOR1A03G00162400.1">
    <property type="protein sequence ID" value="TraesNOR1A03G00162400.1"/>
    <property type="gene ID" value="TraesNOR1A03G00162400"/>
</dbReference>
<feature type="compositionally biased region" description="Basic residues" evidence="1">
    <location>
        <begin position="366"/>
        <end position="375"/>
    </location>
</feature>
<dbReference type="Gramene" id="TraesJUL1A03G00161220.1">
    <property type="protein sequence ID" value="TraesJUL1A03G00161220.1"/>
    <property type="gene ID" value="TraesJUL1A03G00161220"/>
</dbReference>
<dbReference type="GeneID" id="123181060"/>
<protein>
    <submittedName>
        <fullName evidence="2">Uncharacterized protein</fullName>
    </submittedName>
</protein>
<feature type="region of interest" description="Disordered" evidence="1">
    <location>
        <begin position="1"/>
        <end position="66"/>
    </location>
</feature>
<gene>
    <name evidence="2" type="primary">LOC123181060</name>
</gene>
<reference evidence="2" key="1">
    <citation type="submission" date="2018-08" db="EMBL/GenBank/DDBJ databases">
        <authorList>
            <person name="Rossello M."/>
        </authorList>
    </citation>
    <scope>NUCLEOTIDE SEQUENCE [LARGE SCALE GENOMIC DNA]</scope>
    <source>
        <strain evidence="2">cv. Chinese Spring</strain>
    </source>
</reference>
<dbReference type="RefSeq" id="XP_044449214.1">
    <property type="nucleotide sequence ID" value="XM_044593279.1"/>
</dbReference>
<dbReference type="Gramene" id="TraesCLE_scaffold_019249_01G000100.1">
    <property type="protein sequence ID" value="TraesCLE_scaffold_019249_01G000100.1"/>
    <property type="gene ID" value="TraesCLE_scaffold_019249_01G000100"/>
</dbReference>
<feature type="region of interest" description="Disordered" evidence="1">
    <location>
        <begin position="608"/>
        <end position="631"/>
    </location>
</feature>
<dbReference type="Pfam" id="PF07797">
    <property type="entry name" value="DUF1639"/>
    <property type="match status" value="1"/>
</dbReference>
<feature type="region of interest" description="Disordered" evidence="1">
    <location>
        <begin position="335"/>
        <end position="416"/>
    </location>
</feature>
<dbReference type="AlphaFoldDB" id="A0A3B5Y702"/>
<name>A0A3B5Y702_WHEAT</name>
<sequence length="631" mass="68107">MRGSSSVASSPSPAQTDVNSMTRSQRINPDSLADGGGSGASRNPAAPAPAPKPSKEERAPDVVVDTSRLAPYFPRTSLENRPASSSATLLSHHRYNVAMDTSHSHGPNLGSDGGSGIALSDCPLPLQWWGHGKRSRSRHQAPVPEPELTRAEVRRRKSLKYRSRKAAKAQARAAMAPPRARGPNLRASPSPPPRAGTLWLHGYPGINSDSLPLADDGSGSVILRPVAPMAGPTQSKVERTPLVVADTSCLVPYFPRTSLEHHMICGRMTSSSVAVTSHHPYNINMHTYQGPNVGYGGASDIARTSLEQHILWGHAPHPPQPAYSPIAPMSHHLLNNAMHTSPGSNFSGGGGNDIASPNAHVPLRWGQRKRPRSHHAAPGPTPAPKPELTPAKAQTQAVKPMVSSGAREPNLITNMSLPPRALTLSLRSSAEELHNTVGEQQPTLKEKKVMPPPSALGPILSTISPHAATLSLHSSSEEPHTAASKKQPGAKEEKQQPAPKGKPKKQPQPQRQELIKATKEQKGKAPMVEVPPTVEEEEEKAAMARPVVPRVVTQLTHEEKEEDWLAMTGTKLPQFPHRRPEIVQKQVNNICPGEWLWQANRNRYKVKEKKSEKRVGGLKGMATDDEDSNSD</sequence>
<dbReference type="Gramene" id="TraesLDM1A03G00160600.1">
    <property type="protein sequence ID" value="TraesLDM1A03G00160600.1"/>
    <property type="gene ID" value="TraesLDM1A03G00160600"/>
</dbReference>
<feature type="compositionally biased region" description="Low complexity" evidence="1">
    <location>
        <begin position="168"/>
        <end position="181"/>
    </location>
</feature>
<dbReference type="PANTHER" id="PTHR33130:SF35">
    <property type="entry name" value="OS05G0556600 PROTEIN"/>
    <property type="match status" value="1"/>
</dbReference>
<dbReference type="Proteomes" id="UP000019116">
    <property type="component" value="Chromosome 1A"/>
</dbReference>
<evidence type="ECO:0000313" key="3">
    <source>
        <dbReference type="Proteomes" id="UP000019116"/>
    </source>
</evidence>
<evidence type="ECO:0000313" key="2">
    <source>
        <dbReference type="EnsemblPlants" id="TraesCS1A02G386200.1"/>
    </source>
</evidence>
<feature type="compositionally biased region" description="Polar residues" evidence="1">
    <location>
        <begin position="15"/>
        <end position="28"/>
    </location>
</feature>
<dbReference type="Gramene" id="TraesPARA_EIv1.0_0011400.1">
    <property type="protein sequence ID" value="TraesPARA_EIv1.0_0011400.1.CDS"/>
    <property type="gene ID" value="TraesPARA_EIv1.0_0011400"/>
</dbReference>
<dbReference type="Gramene" id="TraesCS1A03G0940700.1">
    <property type="protein sequence ID" value="TraesCS1A03G0940700.1.CDS"/>
    <property type="gene ID" value="TraesCS1A03G0940700"/>
</dbReference>
<dbReference type="PaxDb" id="4565-Traes_1AL_1DF69D6C6.1"/>
<feature type="region of interest" description="Disordered" evidence="1">
    <location>
        <begin position="433"/>
        <end position="545"/>
    </location>
</feature>
<dbReference type="Gramene" id="TraesROB_scaffold_031203_01G000100.1">
    <property type="protein sequence ID" value="TraesROB_scaffold_031203_01G000100.1"/>
    <property type="gene ID" value="TraesROB_scaffold_031203_01G000100"/>
</dbReference>
<feature type="compositionally biased region" description="Basic and acidic residues" evidence="1">
    <location>
        <begin position="513"/>
        <end position="523"/>
    </location>
</feature>
<accession>A0A3B5Y702</accession>
<dbReference type="EnsemblPlants" id="TraesCS1A02G386200.1">
    <property type="protein sequence ID" value="TraesCS1A02G386200.1"/>
    <property type="gene ID" value="TraesCS1A02G386200"/>
</dbReference>
<dbReference type="Gramene" id="TraesWEE_scaffold_002882_01G000500.1">
    <property type="protein sequence ID" value="TraesWEE_scaffold_002882_01G000500.1"/>
    <property type="gene ID" value="TraesWEE_scaffold_002882_01G000500"/>
</dbReference>
<evidence type="ECO:0000256" key="1">
    <source>
        <dbReference type="SAM" id="MobiDB-lite"/>
    </source>
</evidence>
<organism evidence="2">
    <name type="scientific">Triticum aestivum</name>
    <name type="common">Wheat</name>
    <dbReference type="NCBI Taxonomy" id="4565"/>
    <lineage>
        <taxon>Eukaryota</taxon>
        <taxon>Viridiplantae</taxon>
        <taxon>Streptophyta</taxon>
        <taxon>Embryophyta</taxon>
        <taxon>Tracheophyta</taxon>
        <taxon>Spermatophyta</taxon>
        <taxon>Magnoliopsida</taxon>
        <taxon>Liliopsida</taxon>
        <taxon>Poales</taxon>
        <taxon>Poaceae</taxon>
        <taxon>BOP clade</taxon>
        <taxon>Pooideae</taxon>
        <taxon>Triticodae</taxon>
        <taxon>Triticeae</taxon>
        <taxon>Triticinae</taxon>
        <taxon>Triticum</taxon>
    </lineage>
</organism>
<dbReference type="KEGG" id="taes:123181060"/>
<feature type="region of interest" description="Disordered" evidence="1">
    <location>
        <begin position="159"/>
        <end position="192"/>
    </location>
</feature>
<reference evidence="2" key="2">
    <citation type="submission" date="2018-10" db="UniProtKB">
        <authorList>
            <consortium name="EnsemblPlants"/>
        </authorList>
    </citation>
    <scope>IDENTIFICATION</scope>
</reference>
<dbReference type="OrthoDB" id="666420at2759"/>
<dbReference type="Gramene" id="TraesCS1A02G386200.1">
    <property type="protein sequence ID" value="TraesCS1A02G386200.1"/>
    <property type="gene ID" value="TraesCS1A02G386200"/>
</dbReference>